<name>A0A4Y8ZJX7_9MICC</name>
<feature type="transmembrane region" description="Helical" evidence="4">
    <location>
        <begin position="73"/>
        <end position="93"/>
    </location>
</feature>
<dbReference type="AlphaFoldDB" id="A0A4Y8ZJX7"/>
<reference evidence="5 6" key="1">
    <citation type="submission" date="2020-08" db="EMBL/GenBank/DDBJ databases">
        <title>Sequencing the genomes of 1000 actinobacteria strains.</title>
        <authorList>
            <person name="Klenk H.-P."/>
        </authorList>
    </citation>
    <scope>NUCLEOTIDE SEQUENCE [LARGE SCALE GENOMIC DNA]</scope>
    <source>
        <strain evidence="5 6">DSM 17945</strain>
    </source>
</reference>
<evidence type="ECO:0000313" key="5">
    <source>
        <dbReference type="EMBL" id="MBB5848712.1"/>
    </source>
</evidence>
<comment type="caution">
    <text evidence="5">The sequence shown here is derived from an EMBL/GenBank/DDBJ whole genome shotgun (WGS) entry which is preliminary data.</text>
</comment>
<keyword evidence="1 2" id="KW-0808">Transferase</keyword>
<evidence type="ECO:0000256" key="2">
    <source>
        <dbReference type="RuleBase" id="RU003750"/>
    </source>
</evidence>
<feature type="transmembrane region" description="Helical" evidence="4">
    <location>
        <begin position="194"/>
        <end position="224"/>
    </location>
</feature>
<sequence>MRHPTTPFRRQAMVDVLCTVVGSVGLGVTLVHFGKTSAWGSVAAIASGLTLVSVAVVTMVRRNPLFSTLADRVTLSRAVLGGGCATIVMLAALDTAPHRSWWLVLLAAPAVLLDAVDGRVARHTGTASAQGSRLDMETDAALLLVLTVPLAFTIGPWVLAIGLMRYAFVVLSWFRPAWREPLDFSQFRRVVAAIQAVVLVVALVPVVPLTGACIILALSLALLLTSFLRDIITLERGTSSRGDREPTRVGRTCSSHADLSDG</sequence>
<feature type="transmembrane region" description="Helical" evidence="4">
    <location>
        <begin position="141"/>
        <end position="174"/>
    </location>
</feature>
<dbReference type="GO" id="GO:0008654">
    <property type="term" value="P:phospholipid biosynthetic process"/>
    <property type="evidence" value="ECO:0007669"/>
    <property type="project" value="InterPro"/>
</dbReference>
<accession>A0A4Y8ZJX7</accession>
<feature type="region of interest" description="Disordered" evidence="3">
    <location>
        <begin position="238"/>
        <end position="262"/>
    </location>
</feature>
<dbReference type="PROSITE" id="PS00379">
    <property type="entry name" value="CDP_ALCOHOL_P_TRANSF"/>
    <property type="match status" value="1"/>
</dbReference>
<dbReference type="Proteomes" id="UP000567246">
    <property type="component" value="Unassembled WGS sequence"/>
</dbReference>
<feature type="transmembrane region" description="Helical" evidence="4">
    <location>
        <begin position="39"/>
        <end position="61"/>
    </location>
</feature>
<dbReference type="GO" id="GO:0016780">
    <property type="term" value="F:phosphotransferase activity, for other substituted phosphate groups"/>
    <property type="evidence" value="ECO:0007669"/>
    <property type="project" value="InterPro"/>
</dbReference>
<evidence type="ECO:0000313" key="6">
    <source>
        <dbReference type="Proteomes" id="UP000567246"/>
    </source>
</evidence>
<keyword evidence="4" id="KW-1133">Transmembrane helix</keyword>
<feature type="compositionally biased region" description="Polar residues" evidence="3">
    <location>
        <begin position="252"/>
        <end position="262"/>
    </location>
</feature>
<proteinExistence type="inferred from homology"/>
<dbReference type="EMBL" id="JACHMW010000001">
    <property type="protein sequence ID" value="MBB5848712.1"/>
    <property type="molecule type" value="Genomic_DNA"/>
</dbReference>
<dbReference type="InterPro" id="IPR043130">
    <property type="entry name" value="CDP-OH_PTrfase_TM_dom"/>
</dbReference>
<evidence type="ECO:0000256" key="4">
    <source>
        <dbReference type="SAM" id="Phobius"/>
    </source>
</evidence>
<dbReference type="Pfam" id="PF01066">
    <property type="entry name" value="CDP-OH_P_transf"/>
    <property type="match status" value="1"/>
</dbReference>
<gene>
    <name evidence="5" type="ORF">HDA33_001276</name>
</gene>
<comment type="similarity">
    <text evidence="2">Belongs to the CDP-alcohol phosphatidyltransferase class-I family.</text>
</comment>
<protein>
    <submittedName>
        <fullName evidence="5">Phosphatidylglycerophosphate synthase</fullName>
    </submittedName>
</protein>
<dbReference type="InterPro" id="IPR000462">
    <property type="entry name" value="CDP-OH_P_trans"/>
</dbReference>
<evidence type="ECO:0000256" key="1">
    <source>
        <dbReference type="ARBA" id="ARBA00022679"/>
    </source>
</evidence>
<dbReference type="GO" id="GO:0016020">
    <property type="term" value="C:membrane"/>
    <property type="evidence" value="ECO:0007669"/>
    <property type="project" value="InterPro"/>
</dbReference>
<dbReference type="InterPro" id="IPR048254">
    <property type="entry name" value="CDP_ALCOHOL_P_TRANSF_CS"/>
</dbReference>
<evidence type="ECO:0000256" key="3">
    <source>
        <dbReference type="SAM" id="MobiDB-lite"/>
    </source>
</evidence>
<organism evidence="5 6">
    <name type="scientific">Micrococcus endophyticus</name>
    <dbReference type="NCBI Taxonomy" id="455343"/>
    <lineage>
        <taxon>Bacteria</taxon>
        <taxon>Bacillati</taxon>
        <taxon>Actinomycetota</taxon>
        <taxon>Actinomycetes</taxon>
        <taxon>Micrococcales</taxon>
        <taxon>Micrococcaceae</taxon>
        <taxon>Micrococcus</taxon>
    </lineage>
</organism>
<keyword evidence="6" id="KW-1185">Reference proteome</keyword>
<dbReference type="Gene3D" id="1.20.120.1760">
    <property type="match status" value="1"/>
</dbReference>
<keyword evidence="4" id="KW-0812">Transmembrane</keyword>
<dbReference type="RefSeq" id="WP_020628162.1">
    <property type="nucleotide sequence ID" value="NZ_BAABAG010000024.1"/>
</dbReference>
<feature type="transmembrane region" description="Helical" evidence="4">
    <location>
        <begin position="12"/>
        <end position="33"/>
    </location>
</feature>
<keyword evidence="4" id="KW-0472">Membrane</keyword>